<evidence type="ECO:0000313" key="2">
    <source>
        <dbReference type="Proteomes" id="UP000784294"/>
    </source>
</evidence>
<comment type="caution">
    <text evidence="1">The sequence shown here is derived from an EMBL/GenBank/DDBJ whole genome shotgun (WGS) entry which is preliminary data.</text>
</comment>
<accession>A0A448XD58</accession>
<evidence type="ECO:0000313" key="1">
    <source>
        <dbReference type="EMBL" id="VEL33950.1"/>
    </source>
</evidence>
<proteinExistence type="predicted"/>
<reference evidence="1" key="1">
    <citation type="submission" date="2018-11" db="EMBL/GenBank/DDBJ databases">
        <authorList>
            <consortium name="Pathogen Informatics"/>
        </authorList>
    </citation>
    <scope>NUCLEOTIDE SEQUENCE</scope>
</reference>
<keyword evidence="2" id="KW-1185">Reference proteome</keyword>
<gene>
    <name evidence="1" type="ORF">PXEA_LOCUS27390</name>
</gene>
<organism evidence="1 2">
    <name type="scientific">Protopolystoma xenopodis</name>
    <dbReference type="NCBI Taxonomy" id="117903"/>
    <lineage>
        <taxon>Eukaryota</taxon>
        <taxon>Metazoa</taxon>
        <taxon>Spiralia</taxon>
        <taxon>Lophotrochozoa</taxon>
        <taxon>Platyhelminthes</taxon>
        <taxon>Monogenea</taxon>
        <taxon>Polyopisthocotylea</taxon>
        <taxon>Polystomatidea</taxon>
        <taxon>Polystomatidae</taxon>
        <taxon>Protopolystoma</taxon>
    </lineage>
</organism>
<protein>
    <submittedName>
        <fullName evidence="1">Uncharacterized protein</fullName>
    </submittedName>
</protein>
<dbReference type="AlphaFoldDB" id="A0A448XD58"/>
<name>A0A448XD58_9PLAT</name>
<dbReference type="Proteomes" id="UP000784294">
    <property type="component" value="Unassembled WGS sequence"/>
</dbReference>
<dbReference type="EMBL" id="CAAALY010246701">
    <property type="protein sequence ID" value="VEL33950.1"/>
    <property type="molecule type" value="Genomic_DNA"/>
</dbReference>
<sequence>MPSTLYTSATGCAAQAPELTMEYHFIPIDGILATSRKRLNYVARADEQRRDSGWREFRHNNANPVRDRPLSEAGDETIPPAWQLHIHRSCCQASCQSNTDRISGFILLLPEPRREGATKAVTRINLRCAHGYRMCSLGWRQWRSGRLASPSDTTLNRHHVTALEIKSLRAITAHSQSLLSPGAFSLAFWPIFRFKSLDNQSHISIHTYTNTQRRRRQSLSRQSVRLFRRATDNIRRSGGVELYQPESIGSNRQAVSEGLFWGGRAGESHLPDVRCLQVAFQNCAKAGRSPICAKSAQPQEAESANPVAFVLPLLRVCLKA</sequence>